<dbReference type="PANTHER" id="PTHR34136:SF1">
    <property type="entry name" value="UDP-N-ACETYL-D-MANNOSAMINURONIC ACID TRANSFERASE"/>
    <property type="match status" value="1"/>
</dbReference>
<evidence type="ECO:0000256" key="2">
    <source>
        <dbReference type="ARBA" id="ARBA00022679"/>
    </source>
</evidence>
<dbReference type="AlphaFoldDB" id="A0A7S7NKC3"/>
<keyword evidence="2 3" id="KW-0808">Transferase</keyword>
<dbReference type="NCBIfam" id="TIGR00696">
    <property type="entry name" value="wecG_tagA_cpsF"/>
    <property type="match status" value="1"/>
</dbReference>
<dbReference type="PANTHER" id="PTHR34136">
    <property type="match status" value="1"/>
</dbReference>
<dbReference type="InterPro" id="IPR004629">
    <property type="entry name" value="WecG_TagA_CpsF"/>
</dbReference>
<dbReference type="EMBL" id="CP063849">
    <property type="protein sequence ID" value="QOY85217.1"/>
    <property type="molecule type" value="Genomic_DNA"/>
</dbReference>
<sequence>MRNVAPITVGPASRLILGMRVDATSYASAAGQVVAWANAAESRYVVFSTVNNVMEAFDCPDYRAIVNGADLVTPDGMPLVWGLKWLGLRAATRVYGPDFTALALGLAAGGKIPVGFYGASQQVLDALLRSVRSRHPDLDIAYSYAPPFRPLTPQEDEAVVQAISTSGCRILFVGLSSPKQDVWMAQHRGRIPAVMLGVGAAFDFLSGTKPQAPRWMMRLGLEWLFRLASEPRRLWKRYLKYNPRFVALFALQLLGWQRGEQSS</sequence>
<dbReference type="KEGG" id="pfer:IRI77_20490"/>
<evidence type="ECO:0000313" key="4">
    <source>
        <dbReference type="Proteomes" id="UP000593892"/>
    </source>
</evidence>
<dbReference type="CDD" id="cd06533">
    <property type="entry name" value="Glyco_transf_WecG_TagA"/>
    <property type="match status" value="1"/>
</dbReference>
<proteinExistence type="predicted"/>
<name>A0A7S7NKC3_PALFE</name>
<protein>
    <submittedName>
        <fullName evidence="3">WecB/TagA/CpsF family glycosyltransferase</fullName>
    </submittedName>
</protein>
<accession>A0A7S7NKC3</accession>
<keyword evidence="1" id="KW-0328">Glycosyltransferase</keyword>
<dbReference type="GO" id="GO:0016758">
    <property type="term" value="F:hexosyltransferase activity"/>
    <property type="evidence" value="ECO:0007669"/>
    <property type="project" value="TreeGrafter"/>
</dbReference>
<dbReference type="RefSeq" id="WP_194446887.1">
    <property type="nucleotide sequence ID" value="NZ_CP063849.1"/>
</dbReference>
<dbReference type="Proteomes" id="UP000593892">
    <property type="component" value="Chromosome"/>
</dbReference>
<keyword evidence="4" id="KW-1185">Reference proteome</keyword>
<organism evidence="3 4">
    <name type="scientific">Paludibaculum fermentans</name>
    <dbReference type="NCBI Taxonomy" id="1473598"/>
    <lineage>
        <taxon>Bacteria</taxon>
        <taxon>Pseudomonadati</taxon>
        <taxon>Acidobacteriota</taxon>
        <taxon>Terriglobia</taxon>
        <taxon>Bryobacterales</taxon>
        <taxon>Bryobacteraceae</taxon>
        <taxon>Paludibaculum</taxon>
    </lineage>
</organism>
<evidence type="ECO:0000256" key="1">
    <source>
        <dbReference type="ARBA" id="ARBA00022676"/>
    </source>
</evidence>
<reference evidence="3 4" key="1">
    <citation type="submission" date="2020-10" db="EMBL/GenBank/DDBJ databases">
        <title>Complete genome sequence of Paludibaculum fermentans P105T, a facultatively anaerobic acidobacterium capable of dissimilatory Fe(III) reduction.</title>
        <authorList>
            <person name="Dedysh S.N."/>
            <person name="Beletsky A.V."/>
            <person name="Kulichevskaya I.S."/>
            <person name="Mardanov A.V."/>
            <person name="Ravin N.V."/>
        </authorList>
    </citation>
    <scope>NUCLEOTIDE SEQUENCE [LARGE SCALE GENOMIC DNA]</scope>
    <source>
        <strain evidence="3 4">P105</strain>
    </source>
</reference>
<dbReference type="Pfam" id="PF03808">
    <property type="entry name" value="Glyco_tran_WecG"/>
    <property type="match status" value="1"/>
</dbReference>
<evidence type="ECO:0000313" key="3">
    <source>
        <dbReference type="EMBL" id="QOY85217.1"/>
    </source>
</evidence>
<gene>
    <name evidence="3" type="ORF">IRI77_20490</name>
</gene>